<feature type="domain" description="YcxB-like C-terminal" evidence="2">
    <location>
        <begin position="101"/>
        <end position="160"/>
    </location>
</feature>
<evidence type="ECO:0000259" key="2">
    <source>
        <dbReference type="Pfam" id="PF14317"/>
    </source>
</evidence>
<reference evidence="3 4" key="1">
    <citation type="submission" date="2016-11" db="EMBL/GenBank/DDBJ databases">
        <authorList>
            <person name="Jaros S."/>
            <person name="Januszkiewicz K."/>
            <person name="Wedrychowicz H."/>
        </authorList>
    </citation>
    <scope>NUCLEOTIDE SEQUENCE [LARGE SCALE GENOMIC DNA]</scope>
    <source>
        <strain evidence="3 4">DSM 18772</strain>
    </source>
</reference>
<gene>
    <name evidence="3" type="ORF">SAMN02745181_2331</name>
</gene>
<dbReference type="EMBL" id="FQYR01000004">
    <property type="protein sequence ID" value="SHJ67773.1"/>
    <property type="molecule type" value="Genomic_DNA"/>
</dbReference>
<dbReference type="RefSeq" id="WP_143183931.1">
    <property type="nucleotide sequence ID" value="NZ_FQYR01000004.1"/>
</dbReference>
<dbReference type="InParanoid" id="A0A1M6L9D8"/>
<feature type="transmembrane region" description="Helical" evidence="1">
    <location>
        <begin position="58"/>
        <end position="78"/>
    </location>
</feature>
<evidence type="ECO:0000313" key="4">
    <source>
        <dbReference type="Proteomes" id="UP000184510"/>
    </source>
</evidence>
<dbReference type="AlphaFoldDB" id="A0A1M6L9D8"/>
<evidence type="ECO:0000313" key="3">
    <source>
        <dbReference type="EMBL" id="SHJ67773.1"/>
    </source>
</evidence>
<accession>A0A1M6L9D8</accession>
<keyword evidence="1" id="KW-1133">Transmembrane helix</keyword>
<protein>
    <submittedName>
        <fullName evidence="3">YcxB-like protein</fullName>
    </submittedName>
</protein>
<keyword evidence="4" id="KW-1185">Reference proteome</keyword>
<dbReference type="STRING" id="1123071.SAMN02745181_2331"/>
<name>A0A1M6L9D8_9BACT</name>
<evidence type="ECO:0000256" key="1">
    <source>
        <dbReference type="SAM" id="Phobius"/>
    </source>
</evidence>
<dbReference type="InterPro" id="IPR025588">
    <property type="entry name" value="YcxB-like_C"/>
</dbReference>
<organism evidence="3 4">
    <name type="scientific">Rubritalea squalenifaciens DSM 18772</name>
    <dbReference type="NCBI Taxonomy" id="1123071"/>
    <lineage>
        <taxon>Bacteria</taxon>
        <taxon>Pseudomonadati</taxon>
        <taxon>Verrucomicrobiota</taxon>
        <taxon>Verrucomicrobiia</taxon>
        <taxon>Verrucomicrobiales</taxon>
        <taxon>Rubritaleaceae</taxon>
        <taxon>Rubritalea</taxon>
    </lineage>
</organism>
<sequence>MKDFIRIETNFNGTTQHGAYMQHLLHRWKWWLLVRALVCFAAILTGVLWYAPGAEGKSNLIAAFLITVGCFGFVRPMVWQMWHERQLRKHPAYAGKVVYKFDREGVDMKGKAGAAKVEWSAFLEVVQRKKGLLIYQDKKQYIWIPATEFEDGDMEAIVQLFEASKR</sequence>
<dbReference type="OrthoDB" id="194114at2"/>
<proteinExistence type="predicted"/>
<keyword evidence="1" id="KW-0472">Membrane</keyword>
<feature type="transmembrane region" description="Helical" evidence="1">
    <location>
        <begin position="30"/>
        <end position="52"/>
    </location>
</feature>
<dbReference type="Pfam" id="PF14317">
    <property type="entry name" value="YcxB"/>
    <property type="match status" value="1"/>
</dbReference>
<dbReference type="Proteomes" id="UP000184510">
    <property type="component" value="Unassembled WGS sequence"/>
</dbReference>
<keyword evidence="1" id="KW-0812">Transmembrane</keyword>